<dbReference type="Proteomes" id="UP000758155">
    <property type="component" value="Unassembled WGS sequence"/>
</dbReference>
<evidence type="ECO:0000256" key="1">
    <source>
        <dbReference type="ARBA" id="ARBA00022679"/>
    </source>
</evidence>
<feature type="compositionally biased region" description="Basic and acidic residues" evidence="3">
    <location>
        <begin position="911"/>
        <end position="928"/>
    </location>
</feature>
<dbReference type="PANTHER" id="PTHR46116">
    <property type="entry name" value="(E3-INDEPENDENT) E2 UBIQUITIN-CONJUGATING ENZYME"/>
    <property type="match status" value="1"/>
</dbReference>
<keyword evidence="2" id="KW-0833">Ubl conjugation pathway</keyword>
<dbReference type="InterPro" id="IPR016135">
    <property type="entry name" value="UBQ-conjugating_enzyme/RWD"/>
</dbReference>
<protein>
    <recommendedName>
        <fullName evidence="8">UBC core domain-containing protein</fullName>
    </recommendedName>
</protein>
<dbReference type="SUPFAM" id="SSF54495">
    <property type="entry name" value="UBC-like"/>
    <property type="match status" value="1"/>
</dbReference>
<keyword evidence="1" id="KW-0808">Transferase</keyword>
<proteinExistence type="predicted"/>
<dbReference type="Gene3D" id="1.20.1280.50">
    <property type="match status" value="1"/>
</dbReference>
<dbReference type="SUPFAM" id="SSF81383">
    <property type="entry name" value="F-box domain"/>
    <property type="match status" value="1"/>
</dbReference>
<evidence type="ECO:0000313" key="7">
    <source>
        <dbReference type="Proteomes" id="UP000758155"/>
    </source>
</evidence>
<dbReference type="GO" id="GO:0016740">
    <property type="term" value="F:transferase activity"/>
    <property type="evidence" value="ECO:0007669"/>
    <property type="project" value="UniProtKB-KW"/>
</dbReference>
<feature type="domain" description="F-box" evidence="5">
    <location>
        <begin position="1101"/>
        <end position="1146"/>
    </location>
</feature>
<gene>
    <name evidence="6" type="ORF">E8E12_010749</name>
</gene>
<feature type="compositionally biased region" description="Basic and acidic residues" evidence="3">
    <location>
        <begin position="339"/>
        <end position="360"/>
    </location>
</feature>
<sequence length="1891" mass="210786">MRKTLTEIAYTRTYSAFDPGATHLLLLSSSLPISVPSLVRDNASSLSTPDPNVEMRRDTIVAHSPPLTPSEPSSLRRAIEVQQAAPAAPTPEQFKSWPYSLPNLVAVTHPLYPPNLARDLTMGDRRSRSPALDEDADFQYAMKLSAELNGELGGHAEAAVAAAKRQAQHEEDFDMALQMEFGNDRTKSDGRPSLAGIVASVSRLGSGRDEGAEKSNATILEPERSADPTFDSFSGFSDYIKASACNRCGKPFFQSESDVTRLFQDWYDGKGSLSSLLKCKLCNASSCIACPSVALSKRSSAVTGNKSVSWCCHNGRMLVIWILLCGFDVGYCEKKIKSAEEPEKPTDKPQRPPQAEDKGKARAKASQPTQHSGIGYGGNNDYGYYGWDDSEEDYDPDPLPTEFGSIFSKFKSIKSRNSHRKVTGSGRTISDRKSQAFECQQAMDKLSATVMDLLQHLLPSLERGHSFDLDPPVMIAEMLLESKVLDYCLKLLSNDSLDDAFLRKRTYDAVLDFVNAIGSHHTTANLTVFSGKPKQPELCNLLTQTYRRVECSQNGTAAPIADKMRELSKLSGLLLKNAEHHKTIYKGGNDQEMLSLCRRISDLWKRLSVHILAQGSEASPTASATEVAAISEVTDSQICTSHAFSTQAQGQFRSAPGRFKRLMSEINVLKTSLPPGIFVRHGESRLDVMKFIIIGPEGSPYENGVWEFDMYCPSEYPNVPPQLSFKTTGGGRHGLNPNLYPDGKVCLSLLGTWQGEPWKPGQSTLLQVLVSLQAMVFCEQPWYNEPGRERSYAKGGANQAAERYNRELRELTVRLGLLDWLEKTPQIWQDVVEQHFKSNADKILRTVIEWSERPSPGPNPSRSALALGMADVPELYEFYDGVGRREAGYKELLPRLHGLLQKYGATAGLPEIREPEPEPEPRAKKARVEGSQGESSESLLGEKPGDPALPPDPETLGLSNSLDQMMAEDDMDDFDDMYNFFGPPGFGVSGGRGAHGGGYSFRGRGQVLGAGPGDSTPPAPPALPPPGVSNGGRDQAPSDTRTQLPHARLRWPQDAPLRLRSLHVMTALAQSGSSSPRPSGSSVRLPCAAHPTLDAAGANCTCQLEKLPDELLQLIASHLDTEHLKQAALASRTLYRHASDLLWQNVCLVDKRTVHEHDDAGNADVFSAVRDGGRLDEHDDTPMIEKLYILATNPTLASKVQTLTHRCHLPTPNIFTELPRMYFDADNLSKDQRLHRLLRAAVWNMVNVHTLRIVYGHWHLTAALIAGFLDHARPREVPLRKLWLESCAFDIRNFSFLGVAGASELESVRLRRLRAEPRLDAHKHGMNWLDMKLARAGHHYQMHNGAGSWVGTTVEFSPKDLPIQLTVPTPEAMTATAKVFDCCIWANLPEIRDYVEFLPADPTRRVPSTPMAPMHWLFHSAQSTLTRLDLDWILWHQREHNNEYDTSSEFLHDLAALRFPHLLAFQLRNAVLPLTKLPSDVFLLEDTFLTFLEQHPKIKCLAWPLDKFYSHTRPSVETQTRCRNLIAHLAMVLTHLRLDTYYAGNGEPMTDDDTAVEATHQRIRRRRFVTEFAPHMRKVKQVKLEGGIPRDEKREILRALHYCPLEKIVFIGVSFPVGNTWGAGGARLKQLDAGHASDFAWDLDEEDTDGMLAAYRQRPSVPSNFTFYPEFGWSAEPPLLHTLALHHADTIRELKICGYNGCPVLSNLTPETTPLLAPLLQYHNLRQIVVSFWLLTYFEDAYRDMEIIQSWMDTRSPSSTALVVVTPPRSPEREYPVDGAMMPAPEPSVPRPQFNRWAVALKTRFTPSALAYRVASDVGPFLSPVAKARAGGVRIRASFCLGAREERRVANDIFDLDIRIGRDDQVLEFVGPREEGEKGRWWAKMENRQWF</sequence>
<organism evidence="6 7">
    <name type="scientific">Didymella heteroderae</name>
    <dbReference type="NCBI Taxonomy" id="1769908"/>
    <lineage>
        <taxon>Eukaryota</taxon>
        <taxon>Fungi</taxon>
        <taxon>Dikarya</taxon>
        <taxon>Ascomycota</taxon>
        <taxon>Pezizomycotina</taxon>
        <taxon>Dothideomycetes</taxon>
        <taxon>Pleosporomycetidae</taxon>
        <taxon>Pleosporales</taxon>
        <taxon>Pleosporineae</taxon>
        <taxon>Didymellaceae</taxon>
        <taxon>Didymella</taxon>
    </lineage>
</organism>
<name>A0A9P5C402_9PLEO</name>
<feature type="compositionally biased region" description="Gly residues" evidence="3">
    <location>
        <begin position="997"/>
        <end position="1012"/>
    </location>
</feature>
<evidence type="ECO:0000313" key="6">
    <source>
        <dbReference type="EMBL" id="KAF3045626.1"/>
    </source>
</evidence>
<keyword evidence="7" id="KW-1185">Reference proteome</keyword>
<dbReference type="PROSITE" id="PS50181">
    <property type="entry name" value="FBOX"/>
    <property type="match status" value="1"/>
</dbReference>
<feature type="domain" description="UBC core" evidence="4">
    <location>
        <begin position="657"/>
        <end position="817"/>
    </location>
</feature>
<dbReference type="Pfam" id="PF00179">
    <property type="entry name" value="UQ_con"/>
    <property type="match status" value="1"/>
</dbReference>
<feature type="compositionally biased region" description="Low complexity" evidence="3">
    <location>
        <begin position="929"/>
        <end position="942"/>
    </location>
</feature>
<dbReference type="SMART" id="SM00212">
    <property type="entry name" value="UBCc"/>
    <property type="match status" value="1"/>
</dbReference>
<accession>A0A9P5C402</accession>
<dbReference type="InterPro" id="IPR001810">
    <property type="entry name" value="F-box_dom"/>
</dbReference>
<evidence type="ECO:0008006" key="8">
    <source>
        <dbReference type="Google" id="ProtNLM"/>
    </source>
</evidence>
<comment type="caution">
    <text evidence="6">The sequence shown here is derived from an EMBL/GenBank/DDBJ whole genome shotgun (WGS) entry which is preliminary data.</text>
</comment>
<feature type="region of interest" description="Disordered" evidence="3">
    <location>
        <begin position="997"/>
        <end position="1044"/>
    </location>
</feature>
<evidence type="ECO:0000259" key="5">
    <source>
        <dbReference type="PROSITE" id="PS50181"/>
    </source>
</evidence>
<feature type="region of interest" description="Disordered" evidence="3">
    <location>
        <begin position="339"/>
        <end position="377"/>
    </location>
</feature>
<dbReference type="OrthoDB" id="47801at2759"/>
<dbReference type="Pfam" id="PF12937">
    <property type="entry name" value="F-box-like"/>
    <property type="match status" value="1"/>
</dbReference>
<dbReference type="EMBL" id="SWKV01000006">
    <property type="protein sequence ID" value="KAF3045626.1"/>
    <property type="molecule type" value="Genomic_DNA"/>
</dbReference>
<dbReference type="PROSITE" id="PS50127">
    <property type="entry name" value="UBC_2"/>
    <property type="match status" value="1"/>
</dbReference>
<dbReference type="InterPro" id="IPR000608">
    <property type="entry name" value="UBC"/>
</dbReference>
<evidence type="ECO:0000256" key="3">
    <source>
        <dbReference type="SAM" id="MobiDB-lite"/>
    </source>
</evidence>
<dbReference type="CDD" id="cd23810">
    <property type="entry name" value="UBCc_BIRC6"/>
    <property type="match status" value="1"/>
</dbReference>
<reference evidence="6" key="1">
    <citation type="submission" date="2019-04" db="EMBL/GenBank/DDBJ databases">
        <title>Sequencing of skin fungus with MAO and IRED activity.</title>
        <authorList>
            <person name="Marsaioli A.J."/>
            <person name="Bonatto J.M.C."/>
            <person name="Reis Junior O."/>
        </authorList>
    </citation>
    <scope>NUCLEOTIDE SEQUENCE</scope>
    <source>
        <strain evidence="6">28M1</strain>
    </source>
</reference>
<dbReference type="Gene3D" id="3.10.110.10">
    <property type="entry name" value="Ubiquitin Conjugating Enzyme"/>
    <property type="match status" value="1"/>
</dbReference>
<evidence type="ECO:0000259" key="4">
    <source>
        <dbReference type="PROSITE" id="PS50127"/>
    </source>
</evidence>
<feature type="region of interest" description="Disordered" evidence="3">
    <location>
        <begin position="907"/>
        <end position="959"/>
    </location>
</feature>
<dbReference type="InterPro" id="IPR036047">
    <property type="entry name" value="F-box-like_dom_sf"/>
</dbReference>
<feature type="compositionally biased region" description="Pro residues" evidence="3">
    <location>
        <begin position="1015"/>
        <end position="1027"/>
    </location>
</feature>
<evidence type="ECO:0000256" key="2">
    <source>
        <dbReference type="ARBA" id="ARBA00022786"/>
    </source>
</evidence>